<evidence type="ECO:0000256" key="1">
    <source>
        <dbReference type="SAM" id="MobiDB-lite"/>
    </source>
</evidence>
<evidence type="ECO:0000313" key="3">
    <source>
        <dbReference type="EMBL" id="ODM99872.1"/>
    </source>
</evidence>
<dbReference type="GO" id="GO:0005509">
    <property type="term" value="F:calcium ion binding"/>
    <property type="evidence" value="ECO:0007669"/>
    <property type="project" value="TreeGrafter"/>
</dbReference>
<evidence type="ECO:0000259" key="2">
    <source>
        <dbReference type="PROSITE" id="PS50004"/>
    </source>
</evidence>
<dbReference type="PANTHER" id="PTHR10024">
    <property type="entry name" value="SYNAPTOTAGMIN"/>
    <property type="match status" value="1"/>
</dbReference>
<dbReference type="GO" id="GO:0070382">
    <property type="term" value="C:exocytic vesicle"/>
    <property type="evidence" value="ECO:0007669"/>
    <property type="project" value="TreeGrafter"/>
</dbReference>
<dbReference type="InterPro" id="IPR035892">
    <property type="entry name" value="C2_domain_sf"/>
</dbReference>
<dbReference type="AlphaFoldDB" id="A0A1D2N3N9"/>
<dbReference type="PANTHER" id="PTHR10024:SF234">
    <property type="entry name" value="SYNAPTOTAGMIN-15-RELATED"/>
    <property type="match status" value="1"/>
</dbReference>
<dbReference type="SUPFAM" id="SSF49562">
    <property type="entry name" value="C2 domain (Calcium/lipid-binding domain, CaLB)"/>
    <property type="match status" value="1"/>
</dbReference>
<dbReference type="Proteomes" id="UP000094527">
    <property type="component" value="Unassembled WGS sequence"/>
</dbReference>
<dbReference type="InterPro" id="IPR000008">
    <property type="entry name" value="C2_dom"/>
</dbReference>
<dbReference type="OMA" id="EYNVATE"/>
<protein>
    <submittedName>
        <fullName evidence="3">Synaptotagmin-15</fullName>
    </submittedName>
</protein>
<gene>
    <name evidence="3" type="ORF">Ocin01_06809</name>
</gene>
<dbReference type="GO" id="GO:0017156">
    <property type="term" value="P:calcium-ion regulated exocytosis"/>
    <property type="evidence" value="ECO:0007669"/>
    <property type="project" value="TreeGrafter"/>
</dbReference>
<evidence type="ECO:0000313" key="4">
    <source>
        <dbReference type="Proteomes" id="UP000094527"/>
    </source>
</evidence>
<dbReference type="GO" id="GO:0001786">
    <property type="term" value="F:phosphatidylserine binding"/>
    <property type="evidence" value="ECO:0007669"/>
    <property type="project" value="TreeGrafter"/>
</dbReference>
<dbReference type="EMBL" id="LJIJ01000250">
    <property type="protein sequence ID" value="ODM99872.1"/>
    <property type="molecule type" value="Genomic_DNA"/>
</dbReference>
<organism evidence="3 4">
    <name type="scientific">Orchesella cincta</name>
    <name type="common">Springtail</name>
    <name type="synonym">Podura cincta</name>
    <dbReference type="NCBI Taxonomy" id="48709"/>
    <lineage>
        <taxon>Eukaryota</taxon>
        <taxon>Metazoa</taxon>
        <taxon>Ecdysozoa</taxon>
        <taxon>Arthropoda</taxon>
        <taxon>Hexapoda</taxon>
        <taxon>Collembola</taxon>
        <taxon>Entomobryomorpha</taxon>
        <taxon>Entomobryoidea</taxon>
        <taxon>Orchesellidae</taxon>
        <taxon>Orchesellinae</taxon>
        <taxon>Orchesella</taxon>
    </lineage>
</organism>
<feature type="domain" description="C2" evidence="2">
    <location>
        <begin position="30"/>
        <end position="106"/>
    </location>
</feature>
<proteinExistence type="predicted"/>
<dbReference type="STRING" id="48709.A0A1D2N3N9"/>
<comment type="caution">
    <text evidence="3">The sequence shown here is derived from an EMBL/GenBank/DDBJ whole genome shotgun (WGS) entry which is preliminary data.</text>
</comment>
<dbReference type="PROSITE" id="PS50004">
    <property type="entry name" value="C2"/>
    <property type="match status" value="1"/>
</dbReference>
<dbReference type="GO" id="GO:0030276">
    <property type="term" value="F:clathrin binding"/>
    <property type="evidence" value="ECO:0007669"/>
    <property type="project" value="TreeGrafter"/>
</dbReference>
<dbReference type="OrthoDB" id="10259057at2759"/>
<sequence length="106" mass="12064">MKNLGNLNPELYKTKSEVEDDDGTDYPENHVGRVWFGLEYDTASERLIVALIKARNLPESRSTGSSCNPFVRVALFPDERRTLQSKPKKNTKNPHFNETFGFQCTG</sequence>
<name>A0A1D2N3N9_ORCCI</name>
<dbReference type="Pfam" id="PF00168">
    <property type="entry name" value="C2"/>
    <property type="match status" value="1"/>
</dbReference>
<feature type="region of interest" description="Disordered" evidence="1">
    <location>
        <begin position="1"/>
        <end position="25"/>
    </location>
</feature>
<accession>A0A1D2N3N9</accession>
<dbReference type="Gene3D" id="2.60.40.150">
    <property type="entry name" value="C2 domain"/>
    <property type="match status" value="1"/>
</dbReference>
<dbReference type="GO" id="GO:0000149">
    <property type="term" value="F:SNARE binding"/>
    <property type="evidence" value="ECO:0007669"/>
    <property type="project" value="TreeGrafter"/>
</dbReference>
<reference evidence="3 4" key="1">
    <citation type="journal article" date="2016" name="Genome Biol. Evol.">
        <title>Gene Family Evolution Reflects Adaptation to Soil Environmental Stressors in the Genome of the Collembolan Orchesella cincta.</title>
        <authorList>
            <person name="Faddeeva-Vakhrusheva A."/>
            <person name="Derks M.F."/>
            <person name="Anvar S.Y."/>
            <person name="Agamennone V."/>
            <person name="Suring W."/>
            <person name="Smit S."/>
            <person name="van Straalen N.M."/>
            <person name="Roelofs D."/>
        </authorList>
    </citation>
    <scope>NUCLEOTIDE SEQUENCE [LARGE SCALE GENOMIC DNA]</scope>
    <source>
        <tissue evidence="3">Mixed pool</tissue>
    </source>
</reference>
<keyword evidence="4" id="KW-1185">Reference proteome</keyword>
<dbReference type="GO" id="GO:0005886">
    <property type="term" value="C:plasma membrane"/>
    <property type="evidence" value="ECO:0007669"/>
    <property type="project" value="TreeGrafter"/>
</dbReference>
<dbReference type="GO" id="GO:0005544">
    <property type="term" value="F:calcium-dependent phospholipid binding"/>
    <property type="evidence" value="ECO:0007669"/>
    <property type="project" value="TreeGrafter"/>
</dbReference>